<proteinExistence type="predicted"/>
<accession>A0ABT6NVS1</accession>
<evidence type="ECO:0000313" key="2">
    <source>
        <dbReference type="EMBL" id="MDI1432445.1"/>
    </source>
</evidence>
<name>A0ABT6NVS1_9BACT</name>
<gene>
    <name evidence="2" type="ORF">QHF89_23325</name>
</gene>
<sequence>MSTLYAVVLRSELLLLLLASVPVFLGVGIRLVAGNVCRVLMDNRGAEPPAGA</sequence>
<organism evidence="2 3">
    <name type="scientific">Polyangium sorediatum</name>
    <dbReference type="NCBI Taxonomy" id="889274"/>
    <lineage>
        <taxon>Bacteria</taxon>
        <taxon>Pseudomonadati</taxon>
        <taxon>Myxococcota</taxon>
        <taxon>Polyangia</taxon>
        <taxon>Polyangiales</taxon>
        <taxon>Polyangiaceae</taxon>
        <taxon>Polyangium</taxon>
    </lineage>
</organism>
<evidence type="ECO:0000256" key="1">
    <source>
        <dbReference type="SAM" id="Phobius"/>
    </source>
</evidence>
<comment type="caution">
    <text evidence="2">The sequence shown here is derived from an EMBL/GenBank/DDBJ whole genome shotgun (WGS) entry which is preliminary data.</text>
</comment>
<dbReference type="RefSeq" id="WP_284720849.1">
    <property type="nucleotide sequence ID" value="NZ_JARZHI010000021.1"/>
</dbReference>
<keyword evidence="3" id="KW-1185">Reference proteome</keyword>
<dbReference type="Proteomes" id="UP001160301">
    <property type="component" value="Unassembled WGS sequence"/>
</dbReference>
<keyword evidence="1" id="KW-1133">Transmembrane helix</keyword>
<dbReference type="EMBL" id="JARZHI010000021">
    <property type="protein sequence ID" value="MDI1432445.1"/>
    <property type="molecule type" value="Genomic_DNA"/>
</dbReference>
<reference evidence="2 3" key="1">
    <citation type="submission" date="2023-04" db="EMBL/GenBank/DDBJ databases">
        <title>The genome sequence of Polyangium sorediatum DSM14670.</title>
        <authorList>
            <person name="Zhang X."/>
        </authorList>
    </citation>
    <scope>NUCLEOTIDE SEQUENCE [LARGE SCALE GENOMIC DNA]</scope>
    <source>
        <strain evidence="2 3">DSM 14670</strain>
    </source>
</reference>
<keyword evidence="1" id="KW-0472">Membrane</keyword>
<protein>
    <submittedName>
        <fullName evidence="2">Uncharacterized protein</fullName>
    </submittedName>
</protein>
<feature type="transmembrane region" description="Helical" evidence="1">
    <location>
        <begin position="13"/>
        <end position="33"/>
    </location>
</feature>
<keyword evidence="1" id="KW-0812">Transmembrane</keyword>
<evidence type="ECO:0000313" key="3">
    <source>
        <dbReference type="Proteomes" id="UP001160301"/>
    </source>
</evidence>